<dbReference type="Proteomes" id="UP001305779">
    <property type="component" value="Unassembled WGS sequence"/>
</dbReference>
<dbReference type="InterPro" id="IPR036866">
    <property type="entry name" value="RibonucZ/Hydroxyglut_hydro"/>
</dbReference>
<dbReference type="InterPro" id="IPR001279">
    <property type="entry name" value="Metallo-B-lactamas"/>
</dbReference>
<dbReference type="InterPro" id="IPR050662">
    <property type="entry name" value="Sec-metab_biosynth-thioest"/>
</dbReference>
<dbReference type="Gene3D" id="1.10.10.10">
    <property type="entry name" value="Winged helix-like DNA-binding domain superfamily/Winged helix DNA-binding domain"/>
    <property type="match status" value="1"/>
</dbReference>
<keyword evidence="7" id="KW-1185">Reference proteome</keyword>
<dbReference type="CDD" id="cd07722">
    <property type="entry name" value="LACTB2-like_MBL-fold"/>
    <property type="match status" value="1"/>
</dbReference>
<dbReference type="Pfam" id="PF17778">
    <property type="entry name" value="WHD_BLACT"/>
    <property type="match status" value="1"/>
</dbReference>
<dbReference type="InterPro" id="IPR041516">
    <property type="entry name" value="LACTB2_WH"/>
</dbReference>
<dbReference type="PANTHER" id="PTHR23131:SF0">
    <property type="entry name" value="ENDORIBONUCLEASE LACTB2"/>
    <property type="match status" value="1"/>
</dbReference>
<dbReference type="PANTHER" id="PTHR23131">
    <property type="entry name" value="ENDORIBONUCLEASE LACTB2"/>
    <property type="match status" value="1"/>
</dbReference>
<comment type="caution">
    <text evidence="6">The sequence shown here is derived from an EMBL/GenBank/DDBJ whole genome shotgun (WGS) entry which is preliminary data.</text>
</comment>
<keyword evidence="4" id="KW-0862">Zinc</keyword>
<gene>
    <name evidence="6" type="ORF">PRZ48_011376</name>
</gene>
<keyword evidence="3" id="KW-0378">Hydrolase</keyword>
<evidence type="ECO:0000259" key="5">
    <source>
        <dbReference type="SMART" id="SM00849"/>
    </source>
</evidence>
<evidence type="ECO:0000313" key="6">
    <source>
        <dbReference type="EMBL" id="KAK4496927.1"/>
    </source>
</evidence>
<dbReference type="SMART" id="SM00849">
    <property type="entry name" value="Lactamase_B"/>
    <property type="match status" value="1"/>
</dbReference>
<feature type="domain" description="Metallo-beta-lactamase" evidence="5">
    <location>
        <begin position="32"/>
        <end position="190"/>
    </location>
</feature>
<keyword evidence="2" id="KW-0479">Metal-binding</keyword>
<dbReference type="EMBL" id="JAXOVC010000009">
    <property type="protein sequence ID" value="KAK4496927.1"/>
    <property type="molecule type" value="Genomic_DNA"/>
</dbReference>
<dbReference type="Gene3D" id="3.60.15.10">
    <property type="entry name" value="Ribonuclease Z/Hydroxyacylglutathione hydrolase-like"/>
    <property type="match status" value="1"/>
</dbReference>
<accession>A0ABR0E685</accession>
<evidence type="ECO:0000313" key="7">
    <source>
        <dbReference type="Proteomes" id="UP001305779"/>
    </source>
</evidence>
<sequence>MENLPKLDPITNLSPRVTRILGHNPSKFTLQGTNTYLIGTGSTRLLLDTGEGRPEWLASLKQALKDEDVRISDVILTHWHGDHVGGVKDVLSLPNHSDVKVWKHTPDSNQHPIPENKVFHTEGASLKAIHTPGHTTDHMCFLLPEENALFTGDNVLGHGTAVFEDLATYIKSLEKMSAIEGFEGRAYPAHGDVIEDGVAKVKEYISHRRERENQILKVLEGGEGGEWGSMEIVKVVYKDYPESLWAPAEGGVKQVLKKLEGDGRVIEKGGKWKLGGEGKAAL</sequence>
<organism evidence="6 7">
    <name type="scientific">Zasmidium cellare</name>
    <name type="common">Wine cellar mold</name>
    <name type="synonym">Racodium cellare</name>
    <dbReference type="NCBI Taxonomy" id="395010"/>
    <lineage>
        <taxon>Eukaryota</taxon>
        <taxon>Fungi</taxon>
        <taxon>Dikarya</taxon>
        <taxon>Ascomycota</taxon>
        <taxon>Pezizomycotina</taxon>
        <taxon>Dothideomycetes</taxon>
        <taxon>Dothideomycetidae</taxon>
        <taxon>Mycosphaerellales</taxon>
        <taxon>Mycosphaerellaceae</taxon>
        <taxon>Zasmidium</taxon>
    </lineage>
</organism>
<evidence type="ECO:0000256" key="4">
    <source>
        <dbReference type="ARBA" id="ARBA00022833"/>
    </source>
</evidence>
<evidence type="ECO:0000256" key="3">
    <source>
        <dbReference type="ARBA" id="ARBA00022801"/>
    </source>
</evidence>
<evidence type="ECO:0000256" key="1">
    <source>
        <dbReference type="ARBA" id="ARBA00006759"/>
    </source>
</evidence>
<name>A0ABR0E685_ZASCE</name>
<dbReference type="InterPro" id="IPR036388">
    <property type="entry name" value="WH-like_DNA-bd_sf"/>
</dbReference>
<reference evidence="6 7" key="1">
    <citation type="journal article" date="2023" name="G3 (Bethesda)">
        <title>A chromosome-level genome assembly of Zasmidium syzygii isolated from banana leaves.</title>
        <authorList>
            <person name="van Westerhoven A.C."/>
            <person name="Mehrabi R."/>
            <person name="Talebi R."/>
            <person name="Steentjes M.B.F."/>
            <person name="Corcolon B."/>
            <person name="Chong P.A."/>
            <person name="Kema G.H.J."/>
            <person name="Seidl M.F."/>
        </authorList>
    </citation>
    <scope>NUCLEOTIDE SEQUENCE [LARGE SCALE GENOMIC DNA]</scope>
    <source>
        <strain evidence="6 7">P124</strain>
    </source>
</reference>
<dbReference type="InterPro" id="IPR047921">
    <property type="entry name" value="LACTB2-like_MBL-fold"/>
</dbReference>
<dbReference type="SUPFAM" id="SSF56281">
    <property type="entry name" value="Metallo-hydrolase/oxidoreductase"/>
    <property type="match status" value="1"/>
</dbReference>
<comment type="similarity">
    <text evidence="1">Belongs to the metallo-beta-lactamase superfamily. Glyoxalase II family.</text>
</comment>
<dbReference type="Pfam" id="PF00753">
    <property type="entry name" value="Lactamase_B"/>
    <property type="match status" value="1"/>
</dbReference>
<evidence type="ECO:0000256" key="2">
    <source>
        <dbReference type="ARBA" id="ARBA00022723"/>
    </source>
</evidence>
<proteinExistence type="inferred from homology"/>
<protein>
    <recommendedName>
        <fullName evidence="5">Metallo-beta-lactamase domain-containing protein</fullName>
    </recommendedName>
</protein>